<proteinExistence type="predicted"/>
<protein>
    <submittedName>
        <fullName evidence="2">Uncharacterized protein</fullName>
    </submittedName>
</protein>
<feature type="signal peptide" evidence="1">
    <location>
        <begin position="1"/>
        <end position="16"/>
    </location>
</feature>
<keyword evidence="1" id="KW-0732">Signal</keyword>
<feature type="chain" id="PRO_5026054942" evidence="1">
    <location>
        <begin position="17"/>
        <end position="225"/>
    </location>
</feature>
<dbReference type="Gene3D" id="2.60.40.10">
    <property type="entry name" value="Immunoglobulins"/>
    <property type="match status" value="1"/>
</dbReference>
<evidence type="ECO:0000256" key="1">
    <source>
        <dbReference type="SAM" id="SignalP"/>
    </source>
</evidence>
<reference evidence="2" key="1">
    <citation type="submission" date="2018-07" db="EMBL/GenBank/DDBJ databases">
        <authorList>
            <consortium name="PulseNet: The National Subtyping Network for Foodborne Disease Surveillance"/>
            <person name="Tarr C.L."/>
            <person name="Trees E."/>
            <person name="Katz L.S."/>
            <person name="Carleton-Romer H.A."/>
            <person name="Stroika S."/>
            <person name="Kucerova Z."/>
            <person name="Roache K.F."/>
            <person name="Sabol A.L."/>
            <person name="Besser J."/>
            <person name="Gerner-Smidt P."/>
        </authorList>
    </citation>
    <scope>NUCLEOTIDE SEQUENCE</scope>
    <source>
        <strain evidence="2">PNUSAS031704</strain>
    </source>
</reference>
<dbReference type="EMBL" id="AAGACD010000008">
    <property type="protein sequence ID" value="EBL7518564.1"/>
    <property type="molecule type" value="Genomic_DNA"/>
</dbReference>
<name>A0A5T4LNA0_SALER</name>
<comment type="caution">
    <text evidence="2">The sequence shown here is derived from an EMBL/GenBank/DDBJ whole genome shotgun (WGS) entry which is preliminary data.</text>
</comment>
<evidence type="ECO:0000313" key="2">
    <source>
        <dbReference type="EMBL" id="EBL7518564.1"/>
    </source>
</evidence>
<accession>A0A5T4LNA0</accession>
<gene>
    <name evidence="2" type="ORF">C1B90_21235</name>
</gene>
<dbReference type="AlphaFoldDB" id="A0A5T4LNA0"/>
<organism evidence="2">
    <name type="scientific">Salmonella enterica</name>
    <name type="common">Salmonella choleraesuis</name>
    <dbReference type="NCBI Taxonomy" id="28901"/>
    <lineage>
        <taxon>Bacteria</taxon>
        <taxon>Pseudomonadati</taxon>
        <taxon>Pseudomonadota</taxon>
        <taxon>Gammaproteobacteria</taxon>
        <taxon>Enterobacterales</taxon>
        <taxon>Enterobacteriaceae</taxon>
        <taxon>Salmonella</taxon>
    </lineage>
</organism>
<dbReference type="InterPro" id="IPR013783">
    <property type="entry name" value="Ig-like_fold"/>
</dbReference>
<sequence>MKALFFFILFPFTSNAFQIDSMIKVADSNNENHLIVTGNSSSREFLYITLSELISDENNQTKEIVYNADNISIWPIVAQPAEIIVSNGEQVKVDIVKKYEASSNDRVFGIMFTPDIINKNVTNKYNIPFGYKTWFIVPGTSKLTGRIDVYKGKEPYKYIINNDTNKVLDINIKSCDGAKKECLNNLLLKPWTKKNVTLENNKQSHVFIFYAYESGSKKEVKRISL</sequence>